<keyword evidence="3" id="KW-1185">Reference proteome</keyword>
<feature type="region of interest" description="Disordered" evidence="1">
    <location>
        <begin position="1"/>
        <end position="85"/>
    </location>
</feature>
<accession>A0A9P4VLS3</accession>
<sequence length="288" mass="33100">MPSISSLIDMERFVTTRSSARTAVPSKKLREAQEEDGEASRPTKKPRRQKKVSNTQYSQSTAGSSAGEPEEAPAGDAQGGDESSHRISEYIESSVSDDEIPEGAVPPERIQIRGKWYLKDSGAIKIDRRKKKTSHIWSKGYEIISEVNKNSYFYCTLCLDIKKDFTYEPICTQNGRTPVLKHFERIHRIDSSGNAIKSNTFKASKSPSPSPLYARIVNRFVLDTFRLLLVKWFVYCHIALYQIENPYFIKLLTYLSDGISFAIPKRRALRKWIIDEFIIRRRILRREL</sequence>
<gene>
    <name evidence="2" type="ORF">M501DRAFT_1046859</name>
</gene>
<dbReference type="EMBL" id="MU006118">
    <property type="protein sequence ID" value="KAF2834450.1"/>
    <property type="molecule type" value="Genomic_DNA"/>
</dbReference>
<feature type="compositionally biased region" description="Basic residues" evidence="1">
    <location>
        <begin position="42"/>
        <end position="51"/>
    </location>
</feature>
<feature type="compositionally biased region" description="Polar residues" evidence="1">
    <location>
        <begin position="52"/>
        <end position="61"/>
    </location>
</feature>
<reference evidence="2" key="1">
    <citation type="journal article" date="2020" name="Stud. Mycol.">
        <title>101 Dothideomycetes genomes: a test case for predicting lifestyles and emergence of pathogens.</title>
        <authorList>
            <person name="Haridas S."/>
            <person name="Albert R."/>
            <person name="Binder M."/>
            <person name="Bloem J."/>
            <person name="Labutti K."/>
            <person name="Salamov A."/>
            <person name="Andreopoulos B."/>
            <person name="Baker S."/>
            <person name="Barry K."/>
            <person name="Bills G."/>
            <person name="Bluhm B."/>
            <person name="Cannon C."/>
            <person name="Castanera R."/>
            <person name="Culley D."/>
            <person name="Daum C."/>
            <person name="Ezra D."/>
            <person name="Gonzalez J."/>
            <person name="Henrissat B."/>
            <person name="Kuo A."/>
            <person name="Liang C."/>
            <person name="Lipzen A."/>
            <person name="Lutzoni F."/>
            <person name="Magnuson J."/>
            <person name="Mondo S."/>
            <person name="Nolan M."/>
            <person name="Ohm R."/>
            <person name="Pangilinan J."/>
            <person name="Park H.-J."/>
            <person name="Ramirez L."/>
            <person name="Alfaro M."/>
            <person name="Sun H."/>
            <person name="Tritt A."/>
            <person name="Yoshinaga Y."/>
            <person name="Zwiers L.-H."/>
            <person name="Turgeon B."/>
            <person name="Goodwin S."/>
            <person name="Spatafora J."/>
            <person name="Crous P."/>
            <person name="Grigoriev I."/>
        </authorList>
    </citation>
    <scope>NUCLEOTIDE SEQUENCE</scope>
    <source>
        <strain evidence="2">CBS 101060</strain>
    </source>
</reference>
<dbReference type="OrthoDB" id="3699836at2759"/>
<organism evidence="2 3">
    <name type="scientific">Patellaria atrata CBS 101060</name>
    <dbReference type="NCBI Taxonomy" id="1346257"/>
    <lineage>
        <taxon>Eukaryota</taxon>
        <taxon>Fungi</taxon>
        <taxon>Dikarya</taxon>
        <taxon>Ascomycota</taxon>
        <taxon>Pezizomycotina</taxon>
        <taxon>Dothideomycetes</taxon>
        <taxon>Dothideomycetes incertae sedis</taxon>
        <taxon>Patellariales</taxon>
        <taxon>Patellariaceae</taxon>
        <taxon>Patellaria</taxon>
    </lineage>
</organism>
<protein>
    <recommendedName>
        <fullName evidence="4">BED-type domain-containing protein</fullName>
    </recommendedName>
</protein>
<dbReference type="Proteomes" id="UP000799429">
    <property type="component" value="Unassembled WGS sequence"/>
</dbReference>
<evidence type="ECO:0000313" key="3">
    <source>
        <dbReference type="Proteomes" id="UP000799429"/>
    </source>
</evidence>
<comment type="caution">
    <text evidence="2">The sequence shown here is derived from an EMBL/GenBank/DDBJ whole genome shotgun (WGS) entry which is preliminary data.</text>
</comment>
<name>A0A9P4VLS3_9PEZI</name>
<evidence type="ECO:0008006" key="4">
    <source>
        <dbReference type="Google" id="ProtNLM"/>
    </source>
</evidence>
<proteinExistence type="predicted"/>
<dbReference type="AlphaFoldDB" id="A0A9P4VLS3"/>
<evidence type="ECO:0000256" key="1">
    <source>
        <dbReference type="SAM" id="MobiDB-lite"/>
    </source>
</evidence>
<evidence type="ECO:0000313" key="2">
    <source>
        <dbReference type="EMBL" id="KAF2834450.1"/>
    </source>
</evidence>